<evidence type="ECO:0000313" key="2">
    <source>
        <dbReference type="EMBL" id="KIJ23333.1"/>
    </source>
</evidence>
<organism evidence="2 3">
    <name type="scientific">Sphaerobolus stellatus (strain SS14)</name>
    <dbReference type="NCBI Taxonomy" id="990650"/>
    <lineage>
        <taxon>Eukaryota</taxon>
        <taxon>Fungi</taxon>
        <taxon>Dikarya</taxon>
        <taxon>Basidiomycota</taxon>
        <taxon>Agaricomycotina</taxon>
        <taxon>Agaricomycetes</taxon>
        <taxon>Phallomycetidae</taxon>
        <taxon>Geastrales</taxon>
        <taxon>Sphaerobolaceae</taxon>
        <taxon>Sphaerobolus</taxon>
    </lineage>
</organism>
<feature type="region of interest" description="Disordered" evidence="1">
    <location>
        <begin position="1"/>
        <end position="75"/>
    </location>
</feature>
<sequence>MFRSISIQEFSSERESNITQASSITEPSTPFSPVPPILSPIQPASGNDTAAGLRQLSLSSSGSFQLPRSPKKPSIFDRVDIGYNSHINWPFIEYGQLLECEEDPEADEEKERSPCRPRKRRRTSSPSLSSRDKPAYTETTSDHRPTADEERRNFEKNVLKNLESINSRLGEIIENLK</sequence>
<gene>
    <name evidence="2" type="ORF">M422DRAFT_276109</name>
</gene>
<feature type="compositionally biased region" description="Basic and acidic residues" evidence="1">
    <location>
        <begin position="130"/>
        <end position="155"/>
    </location>
</feature>
<feature type="compositionally biased region" description="Polar residues" evidence="1">
    <location>
        <begin position="17"/>
        <end position="29"/>
    </location>
</feature>
<feature type="compositionally biased region" description="Low complexity" evidence="1">
    <location>
        <begin position="52"/>
        <end position="68"/>
    </location>
</feature>
<dbReference type="HOGENOM" id="CLU_1518802_0_0_1"/>
<proteinExistence type="predicted"/>
<protein>
    <submittedName>
        <fullName evidence="2">Uncharacterized protein</fullName>
    </submittedName>
</protein>
<accession>A0A0C9T389</accession>
<evidence type="ECO:0000256" key="1">
    <source>
        <dbReference type="SAM" id="MobiDB-lite"/>
    </source>
</evidence>
<reference evidence="2 3" key="1">
    <citation type="submission" date="2014-06" db="EMBL/GenBank/DDBJ databases">
        <title>Evolutionary Origins and Diversification of the Mycorrhizal Mutualists.</title>
        <authorList>
            <consortium name="DOE Joint Genome Institute"/>
            <consortium name="Mycorrhizal Genomics Consortium"/>
            <person name="Kohler A."/>
            <person name="Kuo A."/>
            <person name="Nagy L.G."/>
            <person name="Floudas D."/>
            <person name="Copeland A."/>
            <person name="Barry K.W."/>
            <person name="Cichocki N."/>
            <person name="Veneault-Fourrey C."/>
            <person name="LaButti K."/>
            <person name="Lindquist E.A."/>
            <person name="Lipzen A."/>
            <person name="Lundell T."/>
            <person name="Morin E."/>
            <person name="Murat C."/>
            <person name="Riley R."/>
            <person name="Ohm R."/>
            <person name="Sun H."/>
            <person name="Tunlid A."/>
            <person name="Henrissat B."/>
            <person name="Grigoriev I.V."/>
            <person name="Hibbett D.S."/>
            <person name="Martin F."/>
        </authorList>
    </citation>
    <scope>NUCLEOTIDE SEQUENCE [LARGE SCALE GENOMIC DNA]</scope>
    <source>
        <strain evidence="2 3">SS14</strain>
    </source>
</reference>
<feature type="region of interest" description="Disordered" evidence="1">
    <location>
        <begin position="102"/>
        <end position="155"/>
    </location>
</feature>
<evidence type="ECO:0000313" key="3">
    <source>
        <dbReference type="Proteomes" id="UP000054279"/>
    </source>
</evidence>
<feature type="compositionally biased region" description="Polar residues" evidence="1">
    <location>
        <begin position="1"/>
        <end position="10"/>
    </location>
</feature>
<name>A0A0C9T389_SPHS4</name>
<keyword evidence="3" id="KW-1185">Reference proteome</keyword>
<dbReference type="Proteomes" id="UP000054279">
    <property type="component" value="Unassembled WGS sequence"/>
</dbReference>
<dbReference type="EMBL" id="KN837716">
    <property type="protein sequence ID" value="KIJ23333.1"/>
    <property type="molecule type" value="Genomic_DNA"/>
</dbReference>
<dbReference type="AlphaFoldDB" id="A0A0C9T389"/>